<name>A0ABV6AYV4_9DEIO</name>
<sequence>MTLKFREVIATALPSEEGVRARLAGLQARDWVEVAGRFGALLPEFDLVIALSGAQRLGDLLARTRGVPALHATRVASTGHWTLLNDPQDSAAEGPPREVVIVTEQLTDGLAELEMLLLCATRGLKVISVVAALERTNAAGRIRLELQDLTVLSAVQLADTPVGLVFERRTPHSMAR</sequence>
<reference evidence="1 2" key="1">
    <citation type="submission" date="2024-09" db="EMBL/GenBank/DDBJ databases">
        <authorList>
            <person name="Sun Q."/>
            <person name="Mori K."/>
        </authorList>
    </citation>
    <scope>NUCLEOTIDE SEQUENCE [LARGE SCALE GENOMIC DNA]</scope>
    <source>
        <strain evidence="1 2">JCM 13503</strain>
    </source>
</reference>
<organism evidence="1 2">
    <name type="scientific">Deinococcus oregonensis</name>
    <dbReference type="NCBI Taxonomy" id="1805970"/>
    <lineage>
        <taxon>Bacteria</taxon>
        <taxon>Thermotogati</taxon>
        <taxon>Deinococcota</taxon>
        <taxon>Deinococci</taxon>
        <taxon>Deinococcales</taxon>
        <taxon>Deinococcaceae</taxon>
        <taxon>Deinococcus</taxon>
    </lineage>
</organism>
<comment type="caution">
    <text evidence="1">The sequence shown here is derived from an EMBL/GenBank/DDBJ whole genome shotgun (WGS) entry which is preliminary data.</text>
</comment>
<accession>A0ABV6AYV4</accession>
<dbReference type="Proteomes" id="UP001589733">
    <property type="component" value="Unassembled WGS sequence"/>
</dbReference>
<proteinExistence type="predicted"/>
<evidence type="ECO:0000313" key="2">
    <source>
        <dbReference type="Proteomes" id="UP001589733"/>
    </source>
</evidence>
<dbReference type="RefSeq" id="WP_380009865.1">
    <property type="nucleotide sequence ID" value="NZ_JBHLYR010000032.1"/>
</dbReference>
<dbReference type="EMBL" id="JBHLYR010000032">
    <property type="protein sequence ID" value="MFB9992620.1"/>
    <property type="molecule type" value="Genomic_DNA"/>
</dbReference>
<evidence type="ECO:0000313" key="1">
    <source>
        <dbReference type="EMBL" id="MFB9992620.1"/>
    </source>
</evidence>
<gene>
    <name evidence="1" type="ORF">ACFFLM_11640</name>
</gene>
<keyword evidence="2" id="KW-1185">Reference proteome</keyword>
<protein>
    <submittedName>
        <fullName evidence="1">Uncharacterized protein</fullName>
    </submittedName>
</protein>